<feature type="transmembrane region" description="Helical" evidence="1">
    <location>
        <begin position="112"/>
        <end position="130"/>
    </location>
</feature>
<evidence type="ECO:0000313" key="2">
    <source>
        <dbReference type="EMBL" id="VGM96250.1"/>
    </source>
</evidence>
<reference evidence="2" key="1">
    <citation type="submission" date="2019-03" db="EMBL/GenBank/DDBJ databases">
        <authorList>
            <consortium name="Pathogen Informatics"/>
        </authorList>
    </citation>
    <scope>NUCLEOTIDE SEQUENCE</scope>
    <source>
        <strain evidence="2">Unknown</strain>
    </source>
</reference>
<sequence>MKQKFEAPIYGGQFGVIYNSPPPKNDDKIPDNHPWKVICPQCEHTTLRFNEYCNNGQCTFGIRAHFDNQEWMEQEKRRQAFLQKQSQRLVIFTILVFVISLLGLFLGNQHPIGYLLFLVAGFLTLAFNNAGQKIDKEIKEINIKE</sequence>
<accession>A0A486XD04</accession>
<name>A0A486XD04_9PAST</name>
<gene>
    <name evidence="2" type="ORF">NCTC4101_01665</name>
</gene>
<dbReference type="AlphaFoldDB" id="A0A486XD04"/>
<organism evidence="2">
    <name type="scientific">uncultured Avibacterium sp</name>
    <dbReference type="NCBI Taxonomy" id="1936169"/>
    <lineage>
        <taxon>Bacteria</taxon>
        <taxon>Pseudomonadati</taxon>
        <taxon>Pseudomonadota</taxon>
        <taxon>Gammaproteobacteria</taxon>
        <taxon>Pasteurellales</taxon>
        <taxon>Pasteurellaceae</taxon>
        <taxon>Avibacterium</taxon>
        <taxon>environmental samples</taxon>
    </lineage>
</organism>
<proteinExistence type="predicted"/>
<keyword evidence="1" id="KW-0472">Membrane</keyword>
<protein>
    <submittedName>
        <fullName evidence="2">Uncharacterized protein</fullName>
    </submittedName>
</protein>
<feature type="transmembrane region" description="Helical" evidence="1">
    <location>
        <begin position="89"/>
        <end position="106"/>
    </location>
</feature>
<dbReference type="EMBL" id="CAAHDN010000018">
    <property type="protein sequence ID" value="VGM96250.1"/>
    <property type="molecule type" value="Genomic_DNA"/>
</dbReference>
<keyword evidence="1" id="KW-0812">Transmembrane</keyword>
<keyword evidence="1" id="KW-1133">Transmembrane helix</keyword>
<evidence type="ECO:0000256" key="1">
    <source>
        <dbReference type="SAM" id="Phobius"/>
    </source>
</evidence>